<protein>
    <submittedName>
        <fullName evidence="7">Sarcosine oxidase</fullName>
        <ecNumber evidence="7">1.5.3.1</ecNumber>
    </submittedName>
</protein>
<dbReference type="RefSeq" id="WP_184389010.1">
    <property type="nucleotide sequence ID" value="NZ_BAAAJD010000057.1"/>
</dbReference>
<proteinExistence type="predicted"/>
<evidence type="ECO:0000313" key="7">
    <source>
        <dbReference type="EMBL" id="MBB5430840.1"/>
    </source>
</evidence>
<evidence type="ECO:0000256" key="4">
    <source>
        <dbReference type="ARBA" id="ARBA00023002"/>
    </source>
</evidence>
<dbReference type="PANTHER" id="PTHR10961:SF7">
    <property type="entry name" value="FAD DEPENDENT OXIDOREDUCTASE DOMAIN-CONTAINING PROTEIN"/>
    <property type="match status" value="1"/>
</dbReference>
<dbReference type="Pfam" id="PF01266">
    <property type="entry name" value="DAO"/>
    <property type="match status" value="1"/>
</dbReference>
<feature type="compositionally biased region" description="Basic and acidic residues" evidence="5">
    <location>
        <begin position="259"/>
        <end position="268"/>
    </location>
</feature>
<evidence type="ECO:0000313" key="8">
    <source>
        <dbReference type="Proteomes" id="UP000572635"/>
    </source>
</evidence>
<dbReference type="GO" id="GO:0050660">
    <property type="term" value="F:flavin adenine dinucleotide binding"/>
    <property type="evidence" value="ECO:0007669"/>
    <property type="project" value="InterPro"/>
</dbReference>
<keyword evidence="8" id="KW-1185">Reference proteome</keyword>
<accession>A0A7W8VCD1</accession>
<keyword evidence="2" id="KW-0285">Flavoprotein</keyword>
<dbReference type="AlphaFoldDB" id="A0A7W8VCD1"/>
<organism evidence="7 8">
    <name type="scientific">Nocardiopsis composta</name>
    <dbReference type="NCBI Taxonomy" id="157465"/>
    <lineage>
        <taxon>Bacteria</taxon>
        <taxon>Bacillati</taxon>
        <taxon>Actinomycetota</taxon>
        <taxon>Actinomycetes</taxon>
        <taxon>Streptosporangiales</taxon>
        <taxon>Nocardiopsidaceae</taxon>
        <taxon>Nocardiopsis</taxon>
    </lineage>
</organism>
<feature type="region of interest" description="Disordered" evidence="5">
    <location>
        <begin position="250"/>
        <end position="283"/>
    </location>
</feature>
<comment type="caution">
    <text evidence="7">The sequence shown here is derived from an EMBL/GenBank/DDBJ whole genome shotgun (WGS) entry which is preliminary data.</text>
</comment>
<evidence type="ECO:0000256" key="1">
    <source>
        <dbReference type="ARBA" id="ARBA00001974"/>
    </source>
</evidence>
<dbReference type="InterPro" id="IPR036188">
    <property type="entry name" value="FAD/NAD-bd_sf"/>
</dbReference>
<name>A0A7W8VCD1_9ACTN</name>
<evidence type="ECO:0000256" key="2">
    <source>
        <dbReference type="ARBA" id="ARBA00022630"/>
    </source>
</evidence>
<keyword evidence="4 7" id="KW-0560">Oxidoreductase</keyword>
<reference evidence="7 8" key="1">
    <citation type="submission" date="2020-08" db="EMBL/GenBank/DDBJ databases">
        <title>Sequencing the genomes of 1000 actinobacteria strains.</title>
        <authorList>
            <person name="Klenk H.-P."/>
        </authorList>
    </citation>
    <scope>NUCLEOTIDE SEQUENCE [LARGE SCALE GENOMIC DNA]</scope>
    <source>
        <strain evidence="7 8">DSM 44551</strain>
    </source>
</reference>
<evidence type="ECO:0000256" key="3">
    <source>
        <dbReference type="ARBA" id="ARBA00022827"/>
    </source>
</evidence>
<dbReference type="GO" id="GO:0008115">
    <property type="term" value="F:sarcosine oxidase activity"/>
    <property type="evidence" value="ECO:0007669"/>
    <property type="project" value="UniProtKB-EC"/>
</dbReference>
<evidence type="ECO:0000259" key="6">
    <source>
        <dbReference type="Pfam" id="PF01266"/>
    </source>
</evidence>
<dbReference type="SUPFAM" id="SSF54373">
    <property type="entry name" value="FAD-linked reductases, C-terminal domain"/>
    <property type="match status" value="1"/>
</dbReference>
<dbReference type="InterPro" id="IPR045170">
    <property type="entry name" value="MTOX"/>
</dbReference>
<dbReference type="InterPro" id="IPR006076">
    <property type="entry name" value="FAD-dep_OxRdtase"/>
</dbReference>
<keyword evidence="3" id="KW-0274">FAD</keyword>
<sequence>MDVVPREVETAVVGAGLMGSATAWALARRGRSAALFEQYPIGHRNGSSHGSARIVRRAYADPLHVRLTGRAMELWREAEERSGRALLRMTGGLDHGRSGAEEIAAVLEREDVPHELLDPAEAERRWPGMRFEGRVLFHPEAGTVDADAAVAAFTGLARAGGCSVHPETPVRRIEADGDRVRLETAAGTVRARRVVAAAGAWTSELLGGLVALPALTVTQQQVFHFPRRGLAAGAPTVVHHTADPVVYSLPGGRDGGPGDGRKIAEYRDPLSPPVTPATRTGRVDPRARDRVAGYVRRWLPGLDPEPFNEATCLYTSTADEEFVLDRSGPVVVCSPCSGHGAKFAPLIGESAADLAAGGRPLTPRFALDAPRG</sequence>
<dbReference type="SUPFAM" id="SSF51905">
    <property type="entry name" value="FAD/NAD(P)-binding domain"/>
    <property type="match status" value="1"/>
</dbReference>
<dbReference type="PANTHER" id="PTHR10961">
    <property type="entry name" value="PEROXISOMAL SARCOSINE OXIDASE"/>
    <property type="match status" value="1"/>
</dbReference>
<dbReference type="EMBL" id="JACHDB010000001">
    <property type="protein sequence ID" value="MBB5430840.1"/>
    <property type="molecule type" value="Genomic_DNA"/>
</dbReference>
<dbReference type="EC" id="1.5.3.1" evidence="7"/>
<dbReference type="Gene3D" id="3.50.50.60">
    <property type="entry name" value="FAD/NAD(P)-binding domain"/>
    <property type="match status" value="1"/>
</dbReference>
<evidence type="ECO:0000256" key="5">
    <source>
        <dbReference type="SAM" id="MobiDB-lite"/>
    </source>
</evidence>
<dbReference type="Proteomes" id="UP000572635">
    <property type="component" value="Unassembled WGS sequence"/>
</dbReference>
<comment type="cofactor">
    <cofactor evidence="1">
        <name>FAD</name>
        <dbReference type="ChEBI" id="CHEBI:57692"/>
    </cofactor>
</comment>
<gene>
    <name evidence="7" type="ORF">HDA36_000924</name>
</gene>
<dbReference type="Gene3D" id="3.30.9.10">
    <property type="entry name" value="D-Amino Acid Oxidase, subunit A, domain 2"/>
    <property type="match status" value="1"/>
</dbReference>
<feature type="domain" description="FAD dependent oxidoreductase" evidence="6">
    <location>
        <begin position="11"/>
        <end position="354"/>
    </location>
</feature>